<dbReference type="PATRIC" id="fig|1618549.4.peg.298"/>
<dbReference type="Gene3D" id="3.40.50.300">
    <property type="entry name" value="P-loop containing nucleotide triphosphate hydrolases"/>
    <property type="match status" value="1"/>
</dbReference>
<dbReference type="InterPro" id="IPR001208">
    <property type="entry name" value="MCM_dom"/>
</dbReference>
<dbReference type="InterPro" id="IPR003593">
    <property type="entry name" value="AAA+_ATPase"/>
</dbReference>
<dbReference type="SUPFAM" id="SSF52540">
    <property type="entry name" value="P-loop containing nucleoside triphosphate hydrolases"/>
    <property type="match status" value="1"/>
</dbReference>
<dbReference type="GO" id="GO:0003677">
    <property type="term" value="F:DNA binding"/>
    <property type="evidence" value="ECO:0007669"/>
    <property type="project" value="InterPro"/>
</dbReference>
<dbReference type="InterPro" id="IPR004482">
    <property type="entry name" value="Mg_chelat-rel"/>
</dbReference>
<dbReference type="InterPro" id="IPR045006">
    <property type="entry name" value="CHLI-like"/>
</dbReference>
<dbReference type="Proteomes" id="UP000034325">
    <property type="component" value="Unassembled WGS sequence"/>
</dbReference>
<dbReference type="PANTHER" id="PTHR32039">
    <property type="entry name" value="MAGNESIUM-CHELATASE SUBUNIT CHLI"/>
    <property type="match status" value="1"/>
</dbReference>
<proteinExistence type="inferred from homology"/>
<dbReference type="AlphaFoldDB" id="A0A0G0M5B9"/>
<dbReference type="InterPro" id="IPR000523">
    <property type="entry name" value="Mg_chelatse_chII-like_cat_dom"/>
</dbReference>
<dbReference type="SUPFAM" id="SSF54211">
    <property type="entry name" value="Ribosomal protein S5 domain 2-like"/>
    <property type="match status" value="1"/>
</dbReference>
<dbReference type="InterPro" id="IPR014721">
    <property type="entry name" value="Ribsml_uS5_D2-typ_fold_subgr"/>
</dbReference>
<dbReference type="PRINTS" id="PR01657">
    <property type="entry name" value="MCMFAMILY"/>
</dbReference>
<comment type="similarity">
    <text evidence="1">Belongs to the Mg-chelatase subunits D/I family. ComM subfamily.</text>
</comment>
<dbReference type="InterPro" id="IPR025158">
    <property type="entry name" value="Mg_chelat-rel_C"/>
</dbReference>
<dbReference type="InterPro" id="IPR027417">
    <property type="entry name" value="P-loop_NTPase"/>
</dbReference>
<dbReference type="NCBIfam" id="TIGR00368">
    <property type="entry name" value="YifB family Mg chelatase-like AAA ATPase"/>
    <property type="match status" value="1"/>
</dbReference>
<dbReference type="Gene3D" id="3.30.230.10">
    <property type="match status" value="1"/>
</dbReference>
<dbReference type="Pfam" id="PF13541">
    <property type="entry name" value="ChlI"/>
    <property type="match status" value="1"/>
</dbReference>
<evidence type="ECO:0000256" key="1">
    <source>
        <dbReference type="ARBA" id="ARBA00006354"/>
    </source>
</evidence>
<dbReference type="GO" id="GO:0005524">
    <property type="term" value="F:ATP binding"/>
    <property type="evidence" value="ECO:0007669"/>
    <property type="project" value="UniProtKB-KW"/>
</dbReference>
<keyword evidence="3" id="KW-0067">ATP-binding</keyword>
<feature type="domain" description="AAA+ ATPase" evidence="4">
    <location>
        <begin position="213"/>
        <end position="396"/>
    </location>
</feature>
<name>A0A0G0M5B9_9BACT</name>
<evidence type="ECO:0000313" key="5">
    <source>
        <dbReference type="EMBL" id="KKQ98417.1"/>
    </source>
</evidence>
<dbReference type="InterPro" id="IPR020568">
    <property type="entry name" value="Ribosomal_Su5_D2-typ_SF"/>
</dbReference>
<organism evidence="5 6">
    <name type="scientific">Candidatus Woesebacteria bacterium GW2011_GWA1_39_12</name>
    <dbReference type="NCBI Taxonomy" id="1618549"/>
    <lineage>
        <taxon>Bacteria</taxon>
        <taxon>Candidatus Woeseibacteriota</taxon>
    </lineage>
</organism>
<sequence length="509" mass="55633">MLAKITSGATIGLNATLVDVEVDIPDEGLPSFTIVGLPDKAVEEAKERVRSAIKNTGADFPTTRITVNLAPADLPKVGPAYDLPIALGILIASRQIAPEISDSFFFGELSLDGSLRHTNGILPMAYLAREKRLKRIFIPKINQKEAAVVPGIKVYPIENLIELLRFFRGVVEIVPAKKVRLEGLLKTSEAEFDFSEIIGQEHAKRAMEIVAAGSHNIYMRGTPGSGKTMLARALPGILPRLTADEALEVTKIYSITGNLFSGQATVKTRPFRSPHHTTSRIGLIGGGSNPTPGEVSLAHRGVLFLDEFPEFPRHVLESIRQPMEDGVVTISRAKGSVTYPAQFLLVSASNPCPCGYYGDPKRACKCLPGAIMRYQKRVSGPILDRIDIHVHLPAVETEKLVGNKDKAESSKSIQARVQKARDMQIKRFKGSKFKSNSEMSSKAVKEFCKLSPDCYAILRSAVASMNLTARSYHKVIKVARTIADLEGAKDITTNHLAEALQYRPTEDDL</sequence>
<keyword evidence="2" id="KW-0547">Nucleotide-binding</keyword>
<dbReference type="EMBL" id="LBWA01000003">
    <property type="protein sequence ID" value="KKQ98417.1"/>
    <property type="molecule type" value="Genomic_DNA"/>
</dbReference>
<dbReference type="SMART" id="SM00382">
    <property type="entry name" value="AAA"/>
    <property type="match status" value="1"/>
</dbReference>
<dbReference type="Pfam" id="PF01078">
    <property type="entry name" value="Mg_chelatase"/>
    <property type="match status" value="1"/>
</dbReference>
<gene>
    <name evidence="5" type="ORF">UT23_C0003G0044</name>
</gene>
<evidence type="ECO:0000256" key="3">
    <source>
        <dbReference type="ARBA" id="ARBA00022840"/>
    </source>
</evidence>
<accession>A0A0G0M5B9</accession>
<protein>
    <submittedName>
        <fullName evidence="5">Mg chelatase, subunit ChlI</fullName>
    </submittedName>
</protein>
<evidence type="ECO:0000256" key="2">
    <source>
        <dbReference type="ARBA" id="ARBA00022741"/>
    </source>
</evidence>
<evidence type="ECO:0000313" key="6">
    <source>
        <dbReference type="Proteomes" id="UP000034325"/>
    </source>
</evidence>
<dbReference type="PANTHER" id="PTHR32039:SF7">
    <property type="entry name" value="COMPETENCE PROTEIN COMM"/>
    <property type="match status" value="1"/>
</dbReference>
<evidence type="ECO:0000259" key="4">
    <source>
        <dbReference type="SMART" id="SM00382"/>
    </source>
</evidence>
<dbReference type="Pfam" id="PF13335">
    <property type="entry name" value="Mg_chelatase_C"/>
    <property type="match status" value="1"/>
</dbReference>
<comment type="caution">
    <text evidence="5">The sequence shown here is derived from an EMBL/GenBank/DDBJ whole genome shotgun (WGS) entry which is preliminary data.</text>
</comment>
<reference evidence="5 6" key="1">
    <citation type="journal article" date="2015" name="Nature">
        <title>rRNA introns, odd ribosomes, and small enigmatic genomes across a large radiation of phyla.</title>
        <authorList>
            <person name="Brown C.T."/>
            <person name="Hug L.A."/>
            <person name="Thomas B.C."/>
            <person name="Sharon I."/>
            <person name="Castelle C.J."/>
            <person name="Singh A."/>
            <person name="Wilkins M.J."/>
            <person name="Williams K.H."/>
            <person name="Banfield J.F."/>
        </authorList>
    </citation>
    <scope>NUCLEOTIDE SEQUENCE [LARGE SCALE GENOMIC DNA]</scope>
</reference>